<feature type="region of interest" description="Disordered" evidence="2">
    <location>
        <begin position="1"/>
        <end position="33"/>
    </location>
</feature>
<protein>
    <submittedName>
        <fullName evidence="4">Septum formation initiator</fullName>
    </submittedName>
</protein>
<feature type="coiled-coil region" evidence="1">
    <location>
        <begin position="70"/>
        <end position="97"/>
    </location>
</feature>
<evidence type="ECO:0000256" key="2">
    <source>
        <dbReference type="SAM" id="MobiDB-lite"/>
    </source>
</evidence>
<dbReference type="HOGENOM" id="CLU_085342_2_1_11"/>
<accession>A0A0B6F257</accession>
<keyword evidence="3" id="KW-0812">Transmembrane</keyword>
<feature type="region of interest" description="Disordered" evidence="2">
    <location>
        <begin position="155"/>
        <end position="183"/>
    </location>
</feature>
<feature type="transmembrane region" description="Helical" evidence="3">
    <location>
        <begin position="39"/>
        <end position="60"/>
    </location>
</feature>
<proteinExistence type="predicted"/>
<reference evidence="4 5" key="1">
    <citation type="journal article" date="2015" name="Genome Announc.">
        <title>Complete Genome Sequence and Annotation of Corynebacterium singulare DSM 44357, Isolated from a Human Semen Specimen.</title>
        <authorList>
            <person name="Merten M."/>
            <person name="Brinkrolf K."/>
            <person name="Albersmeier A."/>
            <person name="Kutter Y."/>
            <person name="Ruckert C."/>
            <person name="Tauch A."/>
        </authorList>
    </citation>
    <scope>NUCLEOTIDE SEQUENCE [LARGE SCALE GENOMIC DNA]</scope>
    <source>
        <strain evidence="4">IBS B52218</strain>
    </source>
</reference>
<keyword evidence="1" id="KW-0175">Coiled coil</keyword>
<evidence type="ECO:0000313" key="5">
    <source>
        <dbReference type="Proteomes" id="UP000031890"/>
    </source>
</evidence>
<organism evidence="4 5">
    <name type="scientific">Corynebacterium singulare</name>
    <dbReference type="NCBI Taxonomy" id="161899"/>
    <lineage>
        <taxon>Bacteria</taxon>
        <taxon>Bacillati</taxon>
        <taxon>Actinomycetota</taxon>
        <taxon>Actinomycetes</taxon>
        <taxon>Mycobacteriales</taxon>
        <taxon>Corynebacteriaceae</taxon>
        <taxon>Corynebacterium</taxon>
    </lineage>
</organism>
<dbReference type="KEGG" id="csx:CSING_04975"/>
<dbReference type="RefSeq" id="WP_042530186.1">
    <property type="nucleotide sequence ID" value="NZ_CP010827.1"/>
</dbReference>
<dbReference type="AlphaFoldDB" id="A0A0B6F257"/>
<keyword evidence="3" id="KW-1133">Transmembrane helix</keyword>
<keyword evidence="3" id="KW-0472">Membrane</keyword>
<evidence type="ECO:0000313" key="4">
    <source>
        <dbReference type="EMBL" id="AJI78535.1"/>
    </source>
</evidence>
<dbReference type="OrthoDB" id="5187715at2"/>
<dbReference type="Proteomes" id="UP000031890">
    <property type="component" value="Chromosome"/>
</dbReference>
<sequence length="183" mass="20695">MARTTSLRTKRRNTVPVHTRARDAHKTTKRPKQPKGLDILGVGVIIAVVLVVLLTIAVPLRNYYHGQSEIARLESSIAAKQERKDQLLTEIDKYQSDEYIKQEARRRFGVMDEGETAFRIMDPRMDSGDTVTSEHREVTDDREWYAVLWDSVAQEAETETQVGENADGGVAVEPNTETDNPTE</sequence>
<name>A0A0B6F257_9CORY</name>
<dbReference type="InterPro" id="IPR007060">
    <property type="entry name" value="FtsL/DivIC"/>
</dbReference>
<evidence type="ECO:0000256" key="1">
    <source>
        <dbReference type="SAM" id="Coils"/>
    </source>
</evidence>
<dbReference type="STRING" id="161899.CSING_04975"/>
<evidence type="ECO:0000256" key="3">
    <source>
        <dbReference type="SAM" id="Phobius"/>
    </source>
</evidence>
<dbReference type="Pfam" id="PF04977">
    <property type="entry name" value="DivIC"/>
    <property type="match status" value="1"/>
</dbReference>
<gene>
    <name evidence="4" type="ORF">CSING_04975</name>
</gene>
<dbReference type="EMBL" id="CP010827">
    <property type="protein sequence ID" value="AJI78535.1"/>
    <property type="molecule type" value="Genomic_DNA"/>
</dbReference>